<proteinExistence type="predicted"/>
<dbReference type="Proteomes" id="UP000218102">
    <property type="component" value="Unassembled WGS sequence"/>
</dbReference>
<dbReference type="InterPro" id="IPR013324">
    <property type="entry name" value="RNA_pol_sigma_r3/r4-like"/>
</dbReference>
<dbReference type="InterPro" id="IPR013249">
    <property type="entry name" value="RNA_pol_sigma70_r4_t2"/>
</dbReference>
<organism evidence="1 2">
    <name type="scientific">Pseudomonas plecoglossicida</name>
    <dbReference type="NCBI Taxonomy" id="70775"/>
    <lineage>
        <taxon>Bacteria</taxon>
        <taxon>Pseudomonadati</taxon>
        <taxon>Pseudomonadota</taxon>
        <taxon>Gammaproteobacteria</taxon>
        <taxon>Pseudomonadales</taxon>
        <taxon>Pseudomonadaceae</taxon>
        <taxon>Pseudomonas</taxon>
    </lineage>
</organism>
<dbReference type="KEGG" id="ppj:RK21_01127"/>
<accession>A0A099N3F2</accession>
<reference evidence="1 2" key="1">
    <citation type="submission" date="2017-09" db="EMBL/GenBank/DDBJ databases">
        <authorList>
            <person name="Ehlers B."/>
            <person name="Leendertz F.H."/>
        </authorList>
    </citation>
    <scope>NUCLEOTIDE SEQUENCE [LARGE SCALE GENOMIC DNA]</scope>
    <source>
        <strain evidence="1 2">DJ-1</strain>
    </source>
</reference>
<gene>
    <name evidence="1" type="ORF">CMV24_16165</name>
</gene>
<dbReference type="AlphaFoldDB" id="A0A099N3F2"/>
<dbReference type="GO" id="GO:0003677">
    <property type="term" value="F:DNA binding"/>
    <property type="evidence" value="ECO:0007669"/>
    <property type="project" value="InterPro"/>
</dbReference>
<evidence type="ECO:0000313" key="2">
    <source>
        <dbReference type="Proteomes" id="UP000218102"/>
    </source>
</evidence>
<dbReference type="SUPFAM" id="SSF88659">
    <property type="entry name" value="Sigma3 and sigma4 domains of RNA polymerase sigma factors"/>
    <property type="match status" value="1"/>
</dbReference>
<comment type="caution">
    <text evidence="1">The sequence shown here is derived from an EMBL/GenBank/DDBJ whole genome shotgun (WGS) entry which is preliminary data.</text>
</comment>
<dbReference type="Pfam" id="PF16220">
    <property type="entry name" value="DUF4880"/>
    <property type="match status" value="1"/>
</dbReference>
<name>A0A099N3F2_PSEDL</name>
<dbReference type="Gene3D" id="1.10.10.10">
    <property type="entry name" value="Winged helix-like DNA-binding domain superfamily/Winged helix DNA-binding domain"/>
    <property type="match status" value="1"/>
</dbReference>
<sequence length="171" mass="19209">MTRLLLPLEHSNPAAEHHADDALLHALKHLPRRVQQVFLLNRLDQLDFSSIAARLDLPLASIERHMDQALQAGRSRRDVLASVAGQWYVRLQSPQVTACERIDFRRWLDADMANLQAFHDTEMHWRSLLAPARQLGQDGWYRQGRAALSLGGCSVAVGLGVAALVLFGFWA</sequence>
<dbReference type="InterPro" id="IPR036388">
    <property type="entry name" value="WH-like_DNA-bd_sf"/>
</dbReference>
<dbReference type="GO" id="GO:0006352">
    <property type="term" value="P:DNA-templated transcription initiation"/>
    <property type="evidence" value="ECO:0007669"/>
    <property type="project" value="InterPro"/>
</dbReference>
<dbReference type="GO" id="GO:0016987">
    <property type="term" value="F:sigma factor activity"/>
    <property type="evidence" value="ECO:0007669"/>
    <property type="project" value="InterPro"/>
</dbReference>
<dbReference type="RefSeq" id="WP_013973346.1">
    <property type="nucleotide sequence ID" value="NZ_CP010359.1"/>
</dbReference>
<dbReference type="EMBL" id="NTME01000015">
    <property type="protein sequence ID" value="PBJ94617.1"/>
    <property type="molecule type" value="Genomic_DNA"/>
</dbReference>
<dbReference type="InterPro" id="IPR032623">
    <property type="entry name" value="FecR_N"/>
</dbReference>
<dbReference type="Pfam" id="PF08281">
    <property type="entry name" value="Sigma70_r4_2"/>
    <property type="match status" value="1"/>
</dbReference>
<protein>
    <submittedName>
        <fullName evidence="1">RNA polymerase subunit sigma-70</fullName>
    </submittedName>
</protein>
<evidence type="ECO:0000313" key="1">
    <source>
        <dbReference type="EMBL" id="PBJ94617.1"/>
    </source>
</evidence>